<organism evidence="2 3">
    <name type="scientific">Pleurodeles waltl</name>
    <name type="common">Iberian ribbed newt</name>
    <dbReference type="NCBI Taxonomy" id="8319"/>
    <lineage>
        <taxon>Eukaryota</taxon>
        <taxon>Metazoa</taxon>
        <taxon>Chordata</taxon>
        <taxon>Craniata</taxon>
        <taxon>Vertebrata</taxon>
        <taxon>Euteleostomi</taxon>
        <taxon>Amphibia</taxon>
        <taxon>Batrachia</taxon>
        <taxon>Caudata</taxon>
        <taxon>Salamandroidea</taxon>
        <taxon>Salamandridae</taxon>
        <taxon>Pleurodelinae</taxon>
        <taxon>Pleurodeles</taxon>
    </lineage>
</organism>
<gene>
    <name evidence="2" type="ORF">NDU88_006747</name>
</gene>
<protein>
    <submittedName>
        <fullName evidence="2">Uncharacterized protein</fullName>
    </submittedName>
</protein>
<feature type="region of interest" description="Disordered" evidence="1">
    <location>
        <begin position="71"/>
        <end position="97"/>
    </location>
</feature>
<dbReference type="EMBL" id="JANPWB010000013">
    <property type="protein sequence ID" value="KAJ1109386.1"/>
    <property type="molecule type" value="Genomic_DNA"/>
</dbReference>
<proteinExistence type="predicted"/>
<accession>A0AAV7N058</accession>
<keyword evidence="3" id="KW-1185">Reference proteome</keyword>
<dbReference type="Proteomes" id="UP001066276">
    <property type="component" value="Chromosome 9"/>
</dbReference>
<dbReference type="AlphaFoldDB" id="A0AAV7N058"/>
<name>A0AAV7N058_PLEWA</name>
<evidence type="ECO:0000313" key="2">
    <source>
        <dbReference type="EMBL" id="KAJ1109386.1"/>
    </source>
</evidence>
<evidence type="ECO:0000256" key="1">
    <source>
        <dbReference type="SAM" id="MobiDB-lite"/>
    </source>
</evidence>
<comment type="caution">
    <text evidence="2">The sequence shown here is derived from an EMBL/GenBank/DDBJ whole genome shotgun (WGS) entry which is preliminary data.</text>
</comment>
<evidence type="ECO:0000313" key="3">
    <source>
        <dbReference type="Proteomes" id="UP001066276"/>
    </source>
</evidence>
<sequence length="97" mass="9981">MAGGVSVSSGRLTPDLVAHAAAWRQKLIRAAGWCGPEAVAPEELGERSAASPSATRAATRDVMHLLAIAHQRGQTGPEHGRGACLTVRSGDRGGEQS</sequence>
<reference evidence="2" key="1">
    <citation type="journal article" date="2022" name="bioRxiv">
        <title>Sequencing and chromosome-scale assembly of the giantPleurodeles waltlgenome.</title>
        <authorList>
            <person name="Brown T."/>
            <person name="Elewa A."/>
            <person name="Iarovenko S."/>
            <person name="Subramanian E."/>
            <person name="Araus A.J."/>
            <person name="Petzold A."/>
            <person name="Susuki M."/>
            <person name="Suzuki K.-i.T."/>
            <person name="Hayashi T."/>
            <person name="Toyoda A."/>
            <person name="Oliveira C."/>
            <person name="Osipova E."/>
            <person name="Leigh N.D."/>
            <person name="Simon A."/>
            <person name="Yun M.H."/>
        </authorList>
    </citation>
    <scope>NUCLEOTIDE SEQUENCE</scope>
    <source>
        <strain evidence="2">20211129_DDA</strain>
        <tissue evidence="2">Liver</tissue>
    </source>
</reference>